<dbReference type="Gene3D" id="1.20.120.330">
    <property type="entry name" value="Nucleotidyltransferases domain 2"/>
    <property type="match status" value="1"/>
</dbReference>
<dbReference type="EMBL" id="SLUN01000015">
    <property type="protein sequence ID" value="TCL66524.1"/>
    <property type="molecule type" value="Genomic_DNA"/>
</dbReference>
<dbReference type="InterPro" id="IPR007842">
    <property type="entry name" value="HEPN_dom"/>
</dbReference>
<dbReference type="SUPFAM" id="SSF81593">
    <property type="entry name" value="Nucleotidyltransferase substrate binding subunit/domain"/>
    <property type="match status" value="1"/>
</dbReference>
<comment type="caution">
    <text evidence="2">The sequence shown here is derived from an EMBL/GenBank/DDBJ whole genome shotgun (WGS) entry which is preliminary data.</text>
</comment>
<dbReference type="Pfam" id="PF05168">
    <property type="entry name" value="HEPN"/>
    <property type="match status" value="1"/>
</dbReference>
<dbReference type="OrthoDB" id="9808176at2"/>
<accession>A0A4R1RK29</accession>
<keyword evidence="3" id="KW-1185">Reference proteome</keyword>
<protein>
    <submittedName>
        <fullName evidence="2">HEPN domain-containing protein</fullName>
    </submittedName>
</protein>
<evidence type="ECO:0000313" key="2">
    <source>
        <dbReference type="EMBL" id="TCL66524.1"/>
    </source>
</evidence>
<organism evidence="2 3">
    <name type="scientific">Hydrogenispora ethanolica</name>
    <dbReference type="NCBI Taxonomy" id="1082276"/>
    <lineage>
        <taxon>Bacteria</taxon>
        <taxon>Bacillati</taxon>
        <taxon>Bacillota</taxon>
        <taxon>Hydrogenispora</taxon>
    </lineage>
</organism>
<dbReference type="RefSeq" id="WP_132014763.1">
    <property type="nucleotide sequence ID" value="NZ_SLUN01000015.1"/>
</dbReference>
<name>A0A4R1RK29_HYDET</name>
<evidence type="ECO:0000313" key="3">
    <source>
        <dbReference type="Proteomes" id="UP000295008"/>
    </source>
</evidence>
<evidence type="ECO:0000259" key="1">
    <source>
        <dbReference type="PROSITE" id="PS50910"/>
    </source>
</evidence>
<reference evidence="2 3" key="1">
    <citation type="submission" date="2019-03" db="EMBL/GenBank/DDBJ databases">
        <title>Genomic Encyclopedia of Type Strains, Phase IV (KMG-IV): sequencing the most valuable type-strain genomes for metagenomic binning, comparative biology and taxonomic classification.</title>
        <authorList>
            <person name="Goeker M."/>
        </authorList>
    </citation>
    <scope>NUCLEOTIDE SEQUENCE [LARGE SCALE GENOMIC DNA]</scope>
    <source>
        <strain evidence="2 3">LX-B</strain>
    </source>
</reference>
<proteinExistence type="predicted"/>
<dbReference type="AlphaFoldDB" id="A0A4R1RK29"/>
<dbReference type="PROSITE" id="PS50910">
    <property type="entry name" value="HEPN"/>
    <property type="match status" value="1"/>
</dbReference>
<gene>
    <name evidence="2" type="ORF">EDC14_101567</name>
</gene>
<dbReference type="SMART" id="SM00748">
    <property type="entry name" value="HEPN"/>
    <property type="match status" value="1"/>
</dbReference>
<dbReference type="Proteomes" id="UP000295008">
    <property type="component" value="Unassembled WGS sequence"/>
</dbReference>
<sequence>MKNSEKVMAWLRRAQSNLAFAQAGPLSSEILYEDLCFNAQQAAEKALKAFCIAAGVAFPKTHDLGYLIELLERAGILLPEELQPVKVLTDYAVGTRYPGNYDPVTVEEYRAAAGLAGELLAWVRRELGLAAP</sequence>
<feature type="domain" description="HEPN" evidence="1">
    <location>
        <begin position="13"/>
        <end position="126"/>
    </location>
</feature>